<evidence type="ECO:0000313" key="16">
    <source>
        <dbReference type="EnsemblPlants" id="Zm00001eb219330_P001"/>
    </source>
</evidence>
<dbReference type="PANTHER" id="PTHR47955">
    <property type="entry name" value="CYTOCHROME P450 FAMILY 71 PROTEIN"/>
    <property type="match status" value="1"/>
</dbReference>
<evidence type="ECO:0000256" key="12">
    <source>
        <dbReference type="ARBA" id="ARBA00023136"/>
    </source>
</evidence>
<keyword evidence="7" id="KW-0611">Plant defense</keyword>
<protein>
    <submittedName>
        <fullName evidence="16">Uncharacterized protein</fullName>
    </submittedName>
</protein>
<dbReference type="PRINTS" id="PR00463">
    <property type="entry name" value="EP450I"/>
</dbReference>
<dbReference type="GO" id="GO:0051502">
    <property type="term" value="P:diterpene phytoalexin biosynthetic process"/>
    <property type="evidence" value="ECO:0007669"/>
    <property type="project" value="UniProtKB-ARBA"/>
</dbReference>
<reference evidence="16" key="2">
    <citation type="submission" date="2019-07" db="EMBL/GenBank/DDBJ databases">
        <authorList>
            <person name="Seetharam A."/>
            <person name="Woodhouse M."/>
            <person name="Cannon E."/>
        </authorList>
    </citation>
    <scope>NUCLEOTIDE SEQUENCE [LARGE SCALE GENOMIC DNA]</scope>
    <source>
        <strain evidence="16">cv. B73</strain>
    </source>
</reference>
<evidence type="ECO:0000256" key="2">
    <source>
        <dbReference type="ARBA" id="ARBA00004167"/>
    </source>
</evidence>
<feature type="compositionally biased region" description="Polar residues" evidence="15">
    <location>
        <begin position="557"/>
        <end position="576"/>
    </location>
</feature>
<dbReference type="Gramene" id="Zm00001eb219330_T001">
    <property type="protein sequence ID" value="Zm00001eb219330_P001"/>
    <property type="gene ID" value="Zm00001eb219330"/>
</dbReference>
<dbReference type="GO" id="GO:0005506">
    <property type="term" value="F:iron ion binding"/>
    <property type="evidence" value="ECO:0007669"/>
    <property type="project" value="InterPro"/>
</dbReference>
<keyword evidence="17" id="KW-1185">Reference proteome</keyword>
<evidence type="ECO:0000313" key="17">
    <source>
        <dbReference type="Proteomes" id="UP000007305"/>
    </source>
</evidence>
<dbReference type="SUPFAM" id="SSF48264">
    <property type="entry name" value="Cytochrome P450"/>
    <property type="match status" value="1"/>
</dbReference>
<dbReference type="CDD" id="cd11072">
    <property type="entry name" value="CYP71-like"/>
    <property type="match status" value="1"/>
</dbReference>
<feature type="region of interest" description="Disordered" evidence="15">
    <location>
        <begin position="548"/>
        <end position="576"/>
    </location>
</feature>
<dbReference type="InterPro" id="IPR017972">
    <property type="entry name" value="Cyt_P450_CS"/>
</dbReference>
<dbReference type="GO" id="GO:0016709">
    <property type="term" value="F:oxidoreductase activity, acting on paired donors, with incorporation or reduction of molecular oxygen, NAD(P)H as one donor, and incorporation of one atom of oxygen"/>
    <property type="evidence" value="ECO:0007669"/>
    <property type="project" value="UniProtKB-ARBA"/>
</dbReference>
<dbReference type="GO" id="GO:0006952">
    <property type="term" value="P:defense response"/>
    <property type="evidence" value="ECO:0007669"/>
    <property type="project" value="UniProtKB-KW"/>
</dbReference>
<reference evidence="17" key="1">
    <citation type="journal article" date="2009" name="Science">
        <title>The B73 maize genome: complexity, diversity, and dynamics.</title>
        <authorList>
            <person name="Schnable P.S."/>
            <person name="Ware D."/>
            <person name="Fulton R.S."/>
            <person name="Stein J.C."/>
            <person name="Wei F."/>
            <person name="Pasternak S."/>
            <person name="Liang C."/>
            <person name="Zhang J."/>
            <person name="Fulton L."/>
            <person name="Graves T.A."/>
            <person name="Minx P."/>
            <person name="Reily A.D."/>
            <person name="Courtney L."/>
            <person name="Kruchowski S.S."/>
            <person name="Tomlinson C."/>
            <person name="Strong C."/>
            <person name="Delehaunty K."/>
            <person name="Fronick C."/>
            <person name="Courtney B."/>
            <person name="Rock S.M."/>
            <person name="Belter E."/>
            <person name="Du F."/>
            <person name="Kim K."/>
            <person name="Abbott R.M."/>
            <person name="Cotton M."/>
            <person name="Levy A."/>
            <person name="Marchetto P."/>
            <person name="Ochoa K."/>
            <person name="Jackson S.M."/>
            <person name="Gillam B."/>
            <person name="Chen W."/>
            <person name="Yan L."/>
            <person name="Higginbotham J."/>
            <person name="Cardenas M."/>
            <person name="Waligorski J."/>
            <person name="Applebaum E."/>
            <person name="Phelps L."/>
            <person name="Falcone J."/>
            <person name="Kanchi K."/>
            <person name="Thane T."/>
            <person name="Scimone A."/>
            <person name="Thane N."/>
            <person name="Henke J."/>
            <person name="Wang T."/>
            <person name="Ruppert J."/>
            <person name="Shah N."/>
            <person name="Rotter K."/>
            <person name="Hodges J."/>
            <person name="Ingenthron E."/>
            <person name="Cordes M."/>
            <person name="Kohlberg S."/>
            <person name="Sgro J."/>
            <person name="Delgado B."/>
            <person name="Mead K."/>
            <person name="Chinwalla A."/>
            <person name="Leonard S."/>
            <person name="Crouse K."/>
            <person name="Collura K."/>
            <person name="Kudrna D."/>
            <person name="Currie J."/>
            <person name="He R."/>
            <person name="Angelova A."/>
            <person name="Rajasekar S."/>
            <person name="Mueller T."/>
            <person name="Lomeli R."/>
            <person name="Scara G."/>
            <person name="Ko A."/>
            <person name="Delaney K."/>
            <person name="Wissotski M."/>
            <person name="Lopez G."/>
            <person name="Campos D."/>
            <person name="Braidotti M."/>
            <person name="Ashley E."/>
            <person name="Golser W."/>
            <person name="Kim H."/>
            <person name="Lee S."/>
            <person name="Lin J."/>
            <person name="Dujmic Z."/>
            <person name="Kim W."/>
            <person name="Talag J."/>
            <person name="Zuccolo A."/>
            <person name="Fan C."/>
            <person name="Sebastian A."/>
            <person name="Kramer M."/>
            <person name="Spiegel L."/>
            <person name="Nascimento L."/>
            <person name="Zutavern T."/>
            <person name="Miller B."/>
            <person name="Ambroise C."/>
            <person name="Muller S."/>
            <person name="Spooner W."/>
            <person name="Narechania A."/>
            <person name="Ren L."/>
            <person name="Wei S."/>
            <person name="Kumari S."/>
            <person name="Faga B."/>
            <person name="Levy M.J."/>
            <person name="McMahan L."/>
            <person name="Van Buren P."/>
            <person name="Vaughn M.W."/>
            <person name="Ying K."/>
            <person name="Yeh C.-T."/>
            <person name="Emrich S.J."/>
            <person name="Jia Y."/>
            <person name="Kalyanaraman A."/>
            <person name="Hsia A.-P."/>
            <person name="Barbazuk W.B."/>
            <person name="Baucom R.S."/>
            <person name="Brutnell T.P."/>
            <person name="Carpita N.C."/>
            <person name="Chaparro C."/>
            <person name="Chia J.-M."/>
            <person name="Deragon J.-M."/>
            <person name="Estill J.C."/>
            <person name="Fu Y."/>
            <person name="Jeddeloh J.A."/>
            <person name="Han Y."/>
            <person name="Lee H."/>
            <person name="Li P."/>
            <person name="Lisch D.R."/>
            <person name="Liu S."/>
            <person name="Liu Z."/>
            <person name="Nagel D.H."/>
            <person name="McCann M.C."/>
            <person name="SanMiguel P."/>
            <person name="Myers A.M."/>
            <person name="Nettleton D."/>
            <person name="Nguyen J."/>
            <person name="Penning B.W."/>
            <person name="Ponnala L."/>
            <person name="Schneider K.L."/>
            <person name="Schwartz D.C."/>
            <person name="Sharma A."/>
            <person name="Soderlund C."/>
            <person name="Springer N.M."/>
            <person name="Sun Q."/>
            <person name="Wang H."/>
            <person name="Waterman M."/>
            <person name="Westerman R."/>
            <person name="Wolfgruber T.K."/>
            <person name="Yang L."/>
            <person name="Yu Y."/>
            <person name="Zhang L."/>
            <person name="Zhou S."/>
            <person name="Zhu Q."/>
            <person name="Bennetzen J.L."/>
            <person name="Dawe R.K."/>
            <person name="Jiang J."/>
            <person name="Jiang N."/>
            <person name="Presting G.G."/>
            <person name="Wessler S.R."/>
            <person name="Aluru S."/>
            <person name="Martienssen R.A."/>
            <person name="Clifton S.W."/>
            <person name="McCombie W.R."/>
            <person name="Wing R.A."/>
            <person name="Wilson R.K."/>
        </authorList>
    </citation>
    <scope>NUCLEOTIDE SEQUENCE [LARGE SCALE GENOMIC DNA]</scope>
    <source>
        <strain evidence="17">cv. B73</strain>
    </source>
</reference>
<evidence type="ECO:0000256" key="10">
    <source>
        <dbReference type="ARBA" id="ARBA00023004"/>
    </source>
</evidence>
<evidence type="ECO:0000256" key="4">
    <source>
        <dbReference type="ARBA" id="ARBA00022617"/>
    </source>
</evidence>
<dbReference type="FunFam" id="1.10.630.10:FF:000008">
    <property type="entry name" value="Cytochrome P450 71D8"/>
    <property type="match status" value="1"/>
</dbReference>
<evidence type="ECO:0000256" key="13">
    <source>
        <dbReference type="PIRSR" id="PIRSR602401-1"/>
    </source>
</evidence>
<proteinExistence type="inferred from homology"/>
<evidence type="ECO:0000256" key="1">
    <source>
        <dbReference type="ARBA" id="ARBA00001971"/>
    </source>
</evidence>
<evidence type="ECO:0000256" key="9">
    <source>
        <dbReference type="ARBA" id="ARBA00023002"/>
    </source>
</evidence>
<keyword evidence="6 13" id="KW-0479">Metal-binding</keyword>
<dbReference type="InterPro" id="IPR002401">
    <property type="entry name" value="Cyt_P450_E_grp-I"/>
</dbReference>
<dbReference type="EnsemblPlants" id="Zm00001eb219330_T001">
    <property type="protein sequence ID" value="Zm00001eb219330_P001"/>
    <property type="gene ID" value="Zm00001eb219330"/>
</dbReference>
<dbReference type="GO" id="GO:0016020">
    <property type="term" value="C:membrane"/>
    <property type="evidence" value="ECO:0007669"/>
    <property type="project" value="UniProtKB-SubCell"/>
</dbReference>
<keyword evidence="5" id="KW-0812">Transmembrane</keyword>
<dbReference type="Gene3D" id="1.10.630.10">
    <property type="entry name" value="Cytochrome P450"/>
    <property type="match status" value="1"/>
</dbReference>
<comment type="similarity">
    <text evidence="3 14">Belongs to the cytochrome P450 family.</text>
</comment>
<dbReference type="InParanoid" id="A0A804U6I5"/>
<dbReference type="PANTHER" id="PTHR47955:SF19">
    <property type="entry name" value="CYTOCHROME P450 71A9-LIKE ISOFORM X1"/>
    <property type="match status" value="1"/>
</dbReference>
<keyword evidence="11 14" id="KW-0503">Monooxygenase</keyword>
<dbReference type="GO" id="GO:0010333">
    <property type="term" value="F:terpene synthase activity"/>
    <property type="evidence" value="ECO:0007669"/>
    <property type="project" value="UniProtKB-ARBA"/>
</dbReference>
<accession>A0A804U6I5</accession>
<dbReference type="PRINTS" id="PR00385">
    <property type="entry name" value="P450"/>
</dbReference>
<keyword evidence="9 14" id="KW-0560">Oxidoreductase</keyword>
<dbReference type="PROSITE" id="PS00086">
    <property type="entry name" value="CYTOCHROME_P450"/>
    <property type="match status" value="1"/>
</dbReference>
<organism evidence="16 17">
    <name type="scientific">Zea mays</name>
    <name type="common">Maize</name>
    <dbReference type="NCBI Taxonomy" id="4577"/>
    <lineage>
        <taxon>Eukaryota</taxon>
        <taxon>Viridiplantae</taxon>
        <taxon>Streptophyta</taxon>
        <taxon>Embryophyta</taxon>
        <taxon>Tracheophyta</taxon>
        <taxon>Spermatophyta</taxon>
        <taxon>Magnoliopsida</taxon>
        <taxon>Liliopsida</taxon>
        <taxon>Poales</taxon>
        <taxon>Poaceae</taxon>
        <taxon>PACMAD clade</taxon>
        <taxon>Panicoideae</taxon>
        <taxon>Andropogonodae</taxon>
        <taxon>Andropogoneae</taxon>
        <taxon>Tripsacinae</taxon>
        <taxon>Zea</taxon>
    </lineage>
</organism>
<keyword evidence="12" id="KW-0472">Membrane</keyword>
<keyword evidence="8" id="KW-1133">Transmembrane helix</keyword>
<evidence type="ECO:0000256" key="14">
    <source>
        <dbReference type="RuleBase" id="RU000461"/>
    </source>
</evidence>
<dbReference type="InterPro" id="IPR036396">
    <property type="entry name" value="Cyt_P450_sf"/>
</dbReference>
<evidence type="ECO:0000256" key="7">
    <source>
        <dbReference type="ARBA" id="ARBA00022821"/>
    </source>
</evidence>
<keyword evidence="10 13" id="KW-0408">Iron</keyword>
<dbReference type="InterPro" id="IPR001128">
    <property type="entry name" value="Cyt_P450"/>
</dbReference>
<dbReference type="Pfam" id="PF00067">
    <property type="entry name" value="p450"/>
    <property type="match status" value="1"/>
</dbReference>
<keyword evidence="4 13" id="KW-0349">Heme</keyword>
<comment type="subcellular location">
    <subcellularLocation>
        <location evidence="2">Membrane</location>
        <topology evidence="2">Single-pass membrane protein</topology>
    </subcellularLocation>
</comment>
<evidence type="ECO:0000256" key="5">
    <source>
        <dbReference type="ARBA" id="ARBA00022692"/>
    </source>
</evidence>
<dbReference type="GO" id="GO:0016491">
    <property type="term" value="F:oxidoreductase activity"/>
    <property type="evidence" value="ECO:0000318"/>
    <property type="project" value="GO_Central"/>
</dbReference>
<comment type="cofactor">
    <cofactor evidence="1 13">
        <name>heme</name>
        <dbReference type="ChEBI" id="CHEBI:30413"/>
    </cofactor>
</comment>
<dbReference type="Proteomes" id="UP000007305">
    <property type="component" value="Chromosome 5"/>
</dbReference>
<evidence type="ECO:0000256" key="6">
    <source>
        <dbReference type="ARBA" id="ARBA00022723"/>
    </source>
</evidence>
<dbReference type="AlphaFoldDB" id="A0A804U6I5"/>
<dbReference type="GO" id="GO:0020037">
    <property type="term" value="F:heme binding"/>
    <property type="evidence" value="ECO:0007669"/>
    <property type="project" value="InterPro"/>
</dbReference>
<sequence>MLVAGRWSRSKERMEGTLLLLLLGLLLVLPLLLVKLVVVNKYFPAAPWQPGKPPLRLPPGPRQLPVIGSLHHLLASRHGGLLHRAMRELSIQHGPVMLLRLGAVPTLVVSSAEAAREVLKTHDAAFASRHQTPTLDVFSLGGRDILFSPYGELWRQLRRICVLELFSARRVQSFRRIREEEAAGLLRSVADSCAGGSAVVDIGERACRAMNDTVVRSAVGGRCARRDEFLRELHRAVVLTSGFNLADLYPSSRLVRRLSRALRETERCNRNVRDIMGDIIREQLQTAAGDGGRGEREEEEKDNNLLAVLLRLQRDGGDDAQCPLTTDVISTVVLEIFSAGSETSATTLEWALSELTRNPRVMRRAQAEMREAFRGQRRLGEADTARLRYLPLVVKETLRLHVPVPFLLPRECREACRVMGYDVARGTKVLVNAWAIARDAAYWGDPEAFRPERFEGGGGAVDFRGADMEFIPFGAGRRMCPGMSLGLVNMELALAGLLYHFDWTLPDGDGKVLDMSEAFGITVKRKSKLVLRATPRVPFSIRTAAAPGRHVWRSPADQDSGSTPAPDTSARSCPES</sequence>
<evidence type="ECO:0000256" key="11">
    <source>
        <dbReference type="ARBA" id="ARBA00023033"/>
    </source>
</evidence>
<reference evidence="16" key="3">
    <citation type="submission" date="2021-05" db="UniProtKB">
        <authorList>
            <consortium name="EnsemblPlants"/>
        </authorList>
    </citation>
    <scope>IDENTIFICATION</scope>
    <source>
        <strain evidence="16">cv. B73</strain>
    </source>
</reference>
<evidence type="ECO:0000256" key="8">
    <source>
        <dbReference type="ARBA" id="ARBA00022989"/>
    </source>
</evidence>
<dbReference type="FunCoup" id="A0A804U6I5">
    <property type="interactions" value="341"/>
</dbReference>
<evidence type="ECO:0000256" key="15">
    <source>
        <dbReference type="SAM" id="MobiDB-lite"/>
    </source>
</evidence>
<feature type="binding site" description="axial binding residue" evidence="13">
    <location>
        <position position="480"/>
    </location>
    <ligand>
        <name>heme</name>
        <dbReference type="ChEBI" id="CHEBI:30413"/>
    </ligand>
    <ligandPart>
        <name>Fe</name>
        <dbReference type="ChEBI" id="CHEBI:18248"/>
    </ligandPart>
</feature>
<evidence type="ECO:0000256" key="3">
    <source>
        <dbReference type="ARBA" id="ARBA00010617"/>
    </source>
</evidence>
<name>A0A804U6I5_MAIZE</name>